<dbReference type="InterPro" id="IPR008910">
    <property type="entry name" value="MSC_TM_helix"/>
</dbReference>
<feature type="transmembrane region" description="Helical" evidence="1">
    <location>
        <begin position="111"/>
        <end position="136"/>
    </location>
</feature>
<protein>
    <submittedName>
        <fullName evidence="2">Conserved TM helix repeat-containing protein</fullName>
    </submittedName>
</protein>
<dbReference type="GeneID" id="9346006"/>
<name>D7E7W6_METEZ</name>
<feature type="transmembrane region" description="Helical" evidence="1">
    <location>
        <begin position="246"/>
        <end position="264"/>
    </location>
</feature>
<evidence type="ECO:0000313" key="2">
    <source>
        <dbReference type="EMBL" id="ADI73308.1"/>
    </source>
</evidence>
<evidence type="ECO:0000256" key="1">
    <source>
        <dbReference type="SAM" id="Phobius"/>
    </source>
</evidence>
<dbReference type="OrthoDB" id="125678at2157"/>
<dbReference type="RefSeq" id="WP_013193876.1">
    <property type="nucleotide sequence ID" value="NC_014253.1"/>
</dbReference>
<dbReference type="Pfam" id="PF05552">
    <property type="entry name" value="MS_channel_1st_1"/>
    <property type="match status" value="3"/>
</dbReference>
<feature type="transmembrane region" description="Helical" evidence="1">
    <location>
        <begin position="207"/>
        <end position="225"/>
    </location>
</feature>
<feature type="transmembrane region" description="Helical" evidence="1">
    <location>
        <begin position="178"/>
        <end position="201"/>
    </location>
</feature>
<dbReference type="KEGG" id="mev:Metev_0389"/>
<feature type="transmembrane region" description="Helical" evidence="1">
    <location>
        <begin position="76"/>
        <end position="99"/>
    </location>
</feature>
<dbReference type="Proteomes" id="UP000000391">
    <property type="component" value="Chromosome"/>
</dbReference>
<dbReference type="AlphaFoldDB" id="D7E7W6"/>
<sequence length="308" mass="33083">MAVHTPIMDSLYNAASQFIEFIPMLVAIIVLLIVGKYTGKGLGKLGSKILDKIGLDNLLDKTVVGKMIKNSAMTTVGFFDAVIRWFVYLIFAVIIVDMLNIQIVSDFITDVIAFLPLIASAAIVIVIGFIVIDFLADVVKKALSAAGLDDKIAESSIGSSMKESGTSASGLISGFVKLFGYLLFLAAALNILQLDIIANLIGQMVEYVPNLAAGILILLAGILALGMFEKYLDGFLKGMNVGSADVLLPLLKGVLFLLVIFIALDTMLVNIGVFNFVIQPLAWGIAIIIAFRFGIKDAIVAYAKEKRE</sequence>
<reference evidence="2 3" key="1">
    <citation type="submission" date="2010-06" db="EMBL/GenBank/DDBJ databases">
        <title>Complete sequence chromosome of Methanohalobium evestigatum Z-7303.</title>
        <authorList>
            <consortium name="US DOE Joint Genome Institute"/>
            <person name="Lucas S."/>
            <person name="Copeland A."/>
            <person name="Lapidus A."/>
            <person name="Cheng J.-F."/>
            <person name="Bruce D."/>
            <person name="Goodwin L."/>
            <person name="Pitluck S."/>
            <person name="Saunders E."/>
            <person name="Detter J.C."/>
            <person name="Han C."/>
            <person name="Tapia R."/>
            <person name="Land M."/>
            <person name="Hauser L."/>
            <person name="Kyrpides N."/>
            <person name="Mikhailova N."/>
            <person name="Sieprawska-Lupa M."/>
            <person name="Whitman W.B."/>
            <person name="Anderson I."/>
            <person name="Woyke T."/>
        </authorList>
    </citation>
    <scope>NUCLEOTIDE SEQUENCE [LARGE SCALE GENOMIC DNA]</scope>
    <source>
        <strain evidence="3">ATCC BAA-1072 / DSM 3721 / NBRC 107634 / OCM 161 / Z-7303</strain>
    </source>
</reference>
<accession>D7E7W6</accession>
<dbReference type="HOGENOM" id="CLU_945313_0_0_2"/>
<feature type="transmembrane region" description="Helical" evidence="1">
    <location>
        <begin position="14"/>
        <end position="34"/>
    </location>
</feature>
<dbReference type="STRING" id="644295.Metev_0389"/>
<keyword evidence="3" id="KW-1185">Reference proteome</keyword>
<dbReference type="EMBL" id="CP002069">
    <property type="protein sequence ID" value="ADI73308.1"/>
    <property type="molecule type" value="Genomic_DNA"/>
</dbReference>
<proteinExistence type="predicted"/>
<gene>
    <name evidence="2" type="ordered locus">Metev_0389</name>
</gene>
<keyword evidence="1" id="KW-0812">Transmembrane</keyword>
<feature type="transmembrane region" description="Helical" evidence="1">
    <location>
        <begin position="276"/>
        <end position="295"/>
    </location>
</feature>
<keyword evidence="1" id="KW-1133">Transmembrane helix</keyword>
<evidence type="ECO:0000313" key="3">
    <source>
        <dbReference type="Proteomes" id="UP000000391"/>
    </source>
</evidence>
<keyword evidence="1" id="KW-0472">Membrane</keyword>
<organism evidence="2 3">
    <name type="scientific">Methanohalobium evestigatum (strain ATCC BAA-1072 / DSM 3721 / NBRC 107634 / OCM 161 / Z-7303)</name>
    <dbReference type="NCBI Taxonomy" id="644295"/>
    <lineage>
        <taxon>Archaea</taxon>
        <taxon>Methanobacteriati</taxon>
        <taxon>Methanobacteriota</taxon>
        <taxon>Stenosarchaea group</taxon>
        <taxon>Methanomicrobia</taxon>
        <taxon>Methanosarcinales</taxon>
        <taxon>Methanosarcinaceae</taxon>
        <taxon>Methanohalobium</taxon>
    </lineage>
</organism>